<dbReference type="SUPFAM" id="SSF46689">
    <property type="entry name" value="Homeodomain-like"/>
    <property type="match status" value="1"/>
</dbReference>
<evidence type="ECO:0000313" key="6">
    <source>
        <dbReference type="EMBL" id="PSJ38998.1"/>
    </source>
</evidence>
<dbReference type="RefSeq" id="WP_106514196.1">
    <property type="nucleotide sequence ID" value="NZ_PXYI01000005.1"/>
</dbReference>
<dbReference type="PANTHER" id="PTHR30514">
    <property type="entry name" value="GLUCOKINASE"/>
    <property type="match status" value="1"/>
</dbReference>
<gene>
    <name evidence="6" type="ORF">C7I55_17000</name>
</gene>
<evidence type="ECO:0000259" key="5">
    <source>
        <dbReference type="PROSITE" id="PS51464"/>
    </source>
</evidence>
<dbReference type="OrthoDB" id="8582409at2"/>
<reference evidence="6 7" key="1">
    <citation type="submission" date="2018-03" db="EMBL/GenBank/DDBJ databases">
        <title>The draft genome of Sphingosinicella sp. GL-C-18.</title>
        <authorList>
            <person name="Liu L."/>
            <person name="Li L."/>
            <person name="Liang L."/>
            <person name="Zhang X."/>
            <person name="Wang T."/>
        </authorList>
    </citation>
    <scope>NUCLEOTIDE SEQUENCE [LARGE SCALE GENOMIC DNA]</scope>
    <source>
        <strain evidence="6 7">GL-C-18</strain>
    </source>
</reference>
<keyword evidence="1" id="KW-0805">Transcription regulation</keyword>
<evidence type="ECO:0000256" key="1">
    <source>
        <dbReference type="ARBA" id="ARBA00023015"/>
    </source>
</evidence>
<comment type="caution">
    <text evidence="6">The sequence shown here is derived from an EMBL/GenBank/DDBJ whole genome shotgun (WGS) entry which is preliminary data.</text>
</comment>
<dbReference type="PANTHER" id="PTHR30514:SF1">
    <property type="entry name" value="HTH-TYPE TRANSCRIPTIONAL REGULATOR HEXR-RELATED"/>
    <property type="match status" value="1"/>
</dbReference>
<dbReference type="InterPro" id="IPR035472">
    <property type="entry name" value="RpiR-like_SIS"/>
</dbReference>
<evidence type="ECO:0000256" key="3">
    <source>
        <dbReference type="ARBA" id="ARBA00023163"/>
    </source>
</evidence>
<evidence type="ECO:0000259" key="4">
    <source>
        <dbReference type="PROSITE" id="PS51071"/>
    </source>
</evidence>
<dbReference type="InterPro" id="IPR001347">
    <property type="entry name" value="SIS_dom"/>
</dbReference>
<protein>
    <submittedName>
        <fullName evidence="6">Transcriptional regulator</fullName>
    </submittedName>
</protein>
<evidence type="ECO:0000256" key="2">
    <source>
        <dbReference type="ARBA" id="ARBA00023125"/>
    </source>
</evidence>
<dbReference type="GO" id="GO:0097367">
    <property type="term" value="F:carbohydrate derivative binding"/>
    <property type="evidence" value="ECO:0007669"/>
    <property type="project" value="InterPro"/>
</dbReference>
<dbReference type="EMBL" id="PXYI01000005">
    <property type="protein sequence ID" value="PSJ38998.1"/>
    <property type="molecule type" value="Genomic_DNA"/>
</dbReference>
<keyword evidence="3" id="KW-0804">Transcription</keyword>
<dbReference type="Gene3D" id="1.10.10.10">
    <property type="entry name" value="Winged helix-like DNA-binding domain superfamily/Winged helix DNA-binding domain"/>
    <property type="match status" value="1"/>
</dbReference>
<dbReference type="Pfam" id="PF01380">
    <property type="entry name" value="SIS"/>
    <property type="match status" value="1"/>
</dbReference>
<keyword evidence="7" id="KW-1185">Reference proteome</keyword>
<dbReference type="InterPro" id="IPR046348">
    <property type="entry name" value="SIS_dom_sf"/>
</dbReference>
<dbReference type="CDD" id="cd05013">
    <property type="entry name" value="SIS_RpiR"/>
    <property type="match status" value="1"/>
</dbReference>
<dbReference type="InterPro" id="IPR047640">
    <property type="entry name" value="RpiR-like"/>
</dbReference>
<dbReference type="AlphaFoldDB" id="A0A2P7QM02"/>
<keyword evidence="2" id="KW-0238">DNA-binding</keyword>
<dbReference type="GO" id="GO:0003677">
    <property type="term" value="F:DNA binding"/>
    <property type="evidence" value="ECO:0007669"/>
    <property type="project" value="UniProtKB-KW"/>
</dbReference>
<dbReference type="Gene3D" id="3.40.50.10490">
    <property type="entry name" value="Glucose-6-phosphate isomerase like protein, domain 1"/>
    <property type="match status" value="1"/>
</dbReference>
<dbReference type="InterPro" id="IPR036388">
    <property type="entry name" value="WH-like_DNA-bd_sf"/>
</dbReference>
<feature type="domain" description="HTH rpiR-type" evidence="4">
    <location>
        <begin position="4"/>
        <end position="80"/>
    </location>
</feature>
<evidence type="ECO:0000313" key="7">
    <source>
        <dbReference type="Proteomes" id="UP000241167"/>
    </source>
</evidence>
<dbReference type="GO" id="GO:1901135">
    <property type="term" value="P:carbohydrate derivative metabolic process"/>
    <property type="evidence" value="ECO:0007669"/>
    <property type="project" value="InterPro"/>
</dbReference>
<sequence length="294" mass="31035">MQPLDIVDRIARHRDSLRPSERRAAQAILDDLGAGASASIGELAKKAGVSQATITRLAKAIGLKDVREMKVALARASAVGNRFIAAPAAEQEKDAAPSVSKRVLGDIVQAMQVNEALLDPAEVQAAAAMLNGARMIYIFGMGGSSTMLSLEAGNRMFRLGLGAAAYTDGMTQRMVAASVQPQDVVLAFSMTGGLGELNTSCATAKGYGAKLLALTAIGSPLAGIADLSLPVQTMETDFIFKPSASRYAMMMVLDVLMTELALLRRPVSQETLRRVKLALDGFRQSGNDRQPLGD</sequence>
<dbReference type="SUPFAM" id="SSF53697">
    <property type="entry name" value="SIS domain"/>
    <property type="match status" value="1"/>
</dbReference>
<dbReference type="Proteomes" id="UP000241167">
    <property type="component" value="Unassembled WGS sequence"/>
</dbReference>
<dbReference type="PROSITE" id="PS51464">
    <property type="entry name" value="SIS"/>
    <property type="match status" value="1"/>
</dbReference>
<accession>A0A2P7QM02</accession>
<dbReference type="GO" id="GO:0003700">
    <property type="term" value="F:DNA-binding transcription factor activity"/>
    <property type="evidence" value="ECO:0007669"/>
    <property type="project" value="InterPro"/>
</dbReference>
<name>A0A2P7QM02_9SPHN</name>
<feature type="domain" description="SIS" evidence="5">
    <location>
        <begin position="125"/>
        <end position="266"/>
    </location>
</feature>
<dbReference type="PROSITE" id="PS51071">
    <property type="entry name" value="HTH_RPIR"/>
    <property type="match status" value="1"/>
</dbReference>
<dbReference type="InterPro" id="IPR009057">
    <property type="entry name" value="Homeodomain-like_sf"/>
</dbReference>
<dbReference type="InterPro" id="IPR000281">
    <property type="entry name" value="HTH_RpiR"/>
</dbReference>
<proteinExistence type="predicted"/>
<dbReference type="Pfam" id="PF01418">
    <property type="entry name" value="HTH_6"/>
    <property type="match status" value="1"/>
</dbReference>
<organism evidence="6 7">
    <name type="scientific">Allosphingosinicella deserti</name>
    <dbReference type="NCBI Taxonomy" id="2116704"/>
    <lineage>
        <taxon>Bacteria</taxon>
        <taxon>Pseudomonadati</taxon>
        <taxon>Pseudomonadota</taxon>
        <taxon>Alphaproteobacteria</taxon>
        <taxon>Sphingomonadales</taxon>
        <taxon>Sphingomonadaceae</taxon>
        <taxon>Allosphingosinicella</taxon>
    </lineage>
</organism>